<organism evidence="8 9">
    <name type="scientific">Elysia crispata</name>
    <name type="common">lettuce slug</name>
    <dbReference type="NCBI Taxonomy" id="231223"/>
    <lineage>
        <taxon>Eukaryota</taxon>
        <taxon>Metazoa</taxon>
        <taxon>Spiralia</taxon>
        <taxon>Lophotrochozoa</taxon>
        <taxon>Mollusca</taxon>
        <taxon>Gastropoda</taxon>
        <taxon>Heterobranchia</taxon>
        <taxon>Euthyneura</taxon>
        <taxon>Panpulmonata</taxon>
        <taxon>Sacoglossa</taxon>
        <taxon>Placobranchoidea</taxon>
        <taxon>Plakobranchidae</taxon>
        <taxon>Elysia</taxon>
    </lineage>
</organism>
<dbReference type="PROSITE" id="PS00280">
    <property type="entry name" value="BPTI_KUNITZ_1"/>
    <property type="match status" value="1"/>
</dbReference>
<evidence type="ECO:0000313" key="9">
    <source>
        <dbReference type="Proteomes" id="UP001283361"/>
    </source>
</evidence>
<dbReference type="InterPro" id="IPR050098">
    <property type="entry name" value="TFPI/VKTCI-like"/>
</dbReference>
<keyword evidence="6" id="KW-0732">Signal</keyword>
<feature type="compositionally biased region" description="Low complexity" evidence="5">
    <location>
        <begin position="413"/>
        <end position="437"/>
    </location>
</feature>
<dbReference type="SUPFAM" id="SSF57362">
    <property type="entry name" value="BPTI-like"/>
    <property type="match status" value="1"/>
</dbReference>
<feature type="region of interest" description="Disordered" evidence="5">
    <location>
        <begin position="281"/>
        <end position="301"/>
    </location>
</feature>
<dbReference type="InterPro" id="IPR020901">
    <property type="entry name" value="Prtase_inh_Kunz-CS"/>
</dbReference>
<dbReference type="PRINTS" id="PR00759">
    <property type="entry name" value="BASICPTASE"/>
</dbReference>
<evidence type="ECO:0000256" key="6">
    <source>
        <dbReference type="SAM" id="SignalP"/>
    </source>
</evidence>
<dbReference type="GO" id="GO:0005615">
    <property type="term" value="C:extracellular space"/>
    <property type="evidence" value="ECO:0007669"/>
    <property type="project" value="TreeGrafter"/>
</dbReference>
<dbReference type="InterPro" id="IPR036880">
    <property type="entry name" value="Kunitz_BPTI_sf"/>
</dbReference>
<evidence type="ECO:0000256" key="3">
    <source>
        <dbReference type="ARBA" id="ARBA00022656"/>
    </source>
</evidence>
<keyword evidence="4" id="KW-1015">Disulfide bond</keyword>
<feature type="domain" description="BPTI/Kunitz inhibitor" evidence="7">
    <location>
        <begin position="82"/>
        <end position="132"/>
    </location>
</feature>
<protein>
    <recommendedName>
        <fullName evidence="7">BPTI/Kunitz inhibitor domain-containing protein</fullName>
    </recommendedName>
</protein>
<dbReference type="GO" id="GO:0004867">
    <property type="term" value="F:serine-type endopeptidase inhibitor activity"/>
    <property type="evidence" value="ECO:0007669"/>
    <property type="project" value="InterPro"/>
</dbReference>
<feature type="compositionally biased region" description="Basic and acidic residues" evidence="5">
    <location>
        <begin position="156"/>
        <end position="171"/>
    </location>
</feature>
<feature type="compositionally biased region" description="Low complexity" evidence="5">
    <location>
        <begin position="281"/>
        <end position="295"/>
    </location>
</feature>
<keyword evidence="2" id="KW-0964">Secreted</keyword>
<feature type="region of interest" description="Disordered" evidence="5">
    <location>
        <begin position="191"/>
        <end position="239"/>
    </location>
</feature>
<comment type="caution">
    <text evidence="8">The sequence shown here is derived from an EMBL/GenBank/DDBJ whole genome shotgun (WGS) entry which is preliminary data.</text>
</comment>
<feature type="compositionally biased region" description="Basic residues" evidence="5">
    <location>
        <begin position="364"/>
        <end position="377"/>
    </location>
</feature>
<feature type="compositionally biased region" description="Polar residues" evidence="5">
    <location>
        <begin position="393"/>
        <end position="409"/>
    </location>
</feature>
<feature type="region of interest" description="Disordered" evidence="5">
    <location>
        <begin position="156"/>
        <end position="175"/>
    </location>
</feature>
<evidence type="ECO:0000256" key="2">
    <source>
        <dbReference type="ARBA" id="ARBA00022525"/>
    </source>
</evidence>
<comment type="subcellular location">
    <subcellularLocation>
        <location evidence="1">Secreted</location>
    </subcellularLocation>
</comment>
<dbReference type="Proteomes" id="UP001283361">
    <property type="component" value="Unassembled WGS sequence"/>
</dbReference>
<keyword evidence="9" id="KW-1185">Reference proteome</keyword>
<dbReference type="CDD" id="cd00109">
    <property type="entry name" value="Kunitz-type"/>
    <property type="match status" value="1"/>
</dbReference>
<dbReference type="PANTHER" id="PTHR10083">
    <property type="entry name" value="KUNITZ-TYPE PROTEASE INHIBITOR-RELATED"/>
    <property type="match status" value="1"/>
</dbReference>
<feature type="chain" id="PRO_5042074056" description="BPTI/Kunitz inhibitor domain-containing protein" evidence="6">
    <location>
        <begin position="28"/>
        <end position="498"/>
    </location>
</feature>
<dbReference type="Pfam" id="PF00014">
    <property type="entry name" value="Kunitz_BPTI"/>
    <property type="match status" value="1"/>
</dbReference>
<keyword evidence="3" id="KW-0800">Toxin</keyword>
<name>A0AAE1E874_9GAST</name>
<reference evidence="8" key="1">
    <citation type="journal article" date="2023" name="G3 (Bethesda)">
        <title>A reference genome for the long-term kleptoplast-retaining sea slug Elysia crispata morphotype clarki.</title>
        <authorList>
            <person name="Eastman K.E."/>
            <person name="Pendleton A.L."/>
            <person name="Shaikh M.A."/>
            <person name="Suttiyut T."/>
            <person name="Ogas R."/>
            <person name="Tomko P."/>
            <person name="Gavelis G."/>
            <person name="Widhalm J.R."/>
            <person name="Wisecaver J.H."/>
        </authorList>
    </citation>
    <scope>NUCLEOTIDE SEQUENCE</scope>
    <source>
        <strain evidence="8">ECLA1</strain>
    </source>
</reference>
<dbReference type="Gene3D" id="4.10.410.10">
    <property type="entry name" value="Pancreatic trypsin inhibitor Kunitz domain"/>
    <property type="match status" value="1"/>
</dbReference>
<evidence type="ECO:0000313" key="8">
    <source>
        <dbReference type="EMBL" id="KAK3797954.1"/>
    </source>
</evidence>
<feature type="compositionally biased region" description="Basic and acidic residues" evidence="5">
    <location>
        <begin position="196"/>
        <end position="207"/>
    </location>
</feature>
<evidence type="ECO:0000256" key="1">
    <source>
        <dbReference type="ARBA" id="ARBA00004613"/>
    </source>
</evidence>
<dbReference type="EMBL" id="JAWDGP010000732">
    <property type="protein sequence ID" value="KAK3797954.1"/>
    <property type="molecule type" value="Genomic_DNA"/>
</dbReference>
<dbReference type="PROSITE" id="PS50279">
    <property type="entry name" value="BPTI_KUNITZ_2"/>
    <property type="match status" value="1"/>
</dbReference>
<feature type="region of interest" description="Disordered" evidence="5">
    <location>
        <begin position="360"/>
        <end position="472"/>
    </location>
</feature>
<feature type="compositionally biased region" description="Polar residues" evidence="5">
    <location>
        <begin position="451"/>
        <end position="469"/>
    </location>
</feature>
<dbReference type="InterPro" id="IPR002223">
    <property type="entry name" value="Kunitz_BPTI"/>
</dbReference>
<proteinExistence type="predicted"/>
<evidence type="ECO:0000256" key="4">
    <source>
        <dbReference type="ARBA" id="ARBA00023157"/>
    </source>
</evidence>
<dbReference type="PANTHER" id="PTHR10083:SF217">
    <property type="entry name" value="BOOPHILIN-H2"/>
    <property type="match status" value="1"/>
</dbReference>
<evidence type="ECO:0000256" key="5">
    <source>
        <dbReference type="SAM" id="MobiDB-lite"/>
    </source>
</evidence>
<feature type="signal peptide" evidence="6">
    <location>
        <begin position="1"/>
        <end position="27"/>
    </location>
</feature>
<feature type="compositionally biased region" description="Basic residues" evidence="5">
    <location>
        <begin position="208"/>
        <end position="226"/>
    </location>
</feature>
<accession>A0AAE1E874</accession>
<gene>
    <name evidence="8" type="ORF">RRG08_018759</name>
</gene>
<evidence type="ECO:0000259" key="7">
    <source>
        <dbReference type="PROSITE" id="PS50279"/>
    </source>
</evidence>
<dbReference type="SMART" id="SM00131">
    <property type="entry name" value="KU"/>
    <property type="match status" value="1"/>
</dbReference>
<sequence>MAHNRVLTHTLLFCLAVLMSSWSQVHSANFIFGGEAKRVCKAYKKICPSGKVCALQSIDWPRSMKFPVCVHEKKIVVKYRLCRKPPQPGKCGAQFVRWYFNVHMGACSWFTYSGCGGNRNNFRTAAECERRCVSRDEVSRNGDRQRYETKDVVVQEVDKGSNRDSNARSGEDQEPITALARAAEDLDLDVINSGNKDNDRSVTAREERRRKKELRRRARKQRRRKRKELEKLSRSHGRNHLIGLRRITQVMTPQPPVGRRRPARKLTLLELGPNYGLVTATPSQPSSWSSSTSSTGQVVISRSDVPAEVRRPAGRTAARGKAARRGYLEVRGRGVTRYDPDRGSDTPIWLMDELLNQGDEARRAERRRHRRRNHHNYRGSSRGGYRENRSRKPTISISVRNIPASSSRLTPARSPSSANSINDSNSRNSRYSYNQSYRPRDRAHTYGKHLASSNLADTPTLPQNATAGNSMKKPYYDRLKLFDLLEDPKKKMKLEQQK</sequence>
<dbReference type="AlphaFoldDB" id="A0AAE1E874"/>